<feature type="region of interest" description="Disordered" evidence="1">
    <location>
        <begin position="1"/>
        <end position="48"/>
    </location>
</feature>
<protein>
    <submittedName>
        <fullName evidence="2">Uncharacterized protein</fullName>
    </submittedName>
</protein>
<feature type="compositionally biased region" description="Basic and acidic residues" evidence="1">
    <location>
        <begin position="86"/>
        <end position="96"/>
    </location>
</feature>
<organism evidence="2 3">
    <name type="scientific">Biomphalaria pfeifferi</name>
    <name type="common">Bloodfluke planorb</name>
    <name type="synonym">Freshwater snail</name>
    <dbReference type="NCBI Taxonomy" id="112525"/>
    <lineage>
        <taxon>Eukaryota</taxon>
        <taxon>Metazoa</taxon>
        <taxon>Spiralia</taxon>
        <taxon>Lophotrochozoa</taxon>
        <taxon>Mollusca</taxon>
        <taxon>Gastropoda</taxon>
        <taxon>Heterobranchia</taxon>
        <taxon>Euthyneura</taxon>
        <taxon>Panpulmonata</taxon>
        <taxon>Hygrophila</taxon>
        <taxon>Lymnaeoidea</taxon>
        <taxon>Planorbidae</taxon>
        <taxon>Biomphalaria</taxon>
    </lineage>
</organism>
<evidence type="ECO:0000256" key="1">
    <source>
        <dbReference type="SAM" id="MobiDB-lite"/>
    </source>
</evidence>
<feature type="compositionally biased region" description="Polar residues" evidence="1">
    <location>
        <begin position="66"/>
        <end position="85"/>
    </location>
</feature>
<name>A0AAD8BWW4_BIOPF</name>
<dbReference type="EMBL" id="JASAOG010000026">
    <property type="protein sequence ID" value="KAK0062322.1"/>
    <property type="molecule type" value="Genomic_DNA"/>
</dbReference>
<proteinExistence type="predicted"/>
<reference evidence="2" key="1">
    <citation type="journal article" date="2023" name="PLoS Negl. Trop. Dis.">
        <title>A genome sequence for Biomphalaria pfeifferi, the major vector snail for the human-infecting parasite Schistosoma mansoni.</title>
        <authorList>
            <person name="Bu L."/>
            <person name="Lu L."/>
            <person name="Laidemitt M.R."/>
            <person name="Zhang S.M."/>
            <person name="Mutuku M."/>
            <person name="Mkoji G."/>
            <person name="Steinauer M."/>
            <person name="Loker E.S."/>
        </authorList>
    </citation>
    <scope>NUCLEOTIDE SEQUENCE</scope>
    <source>
        <strain evidence="2">KasaAsao</strain>
    </source>
</reference>
<evidence type="ECO:0000313" key="2">
    <source>
        <dbReference type="EMBL" id="KAK0062322.1"/>
    </source>
</evidence>
<accession>A0AAD8BWW4</accession>
<feature type="region of interest" description="Disordered" evidence="1">
    <location>
        <begin position="66"/>
        <end position="105"/>
    </location>
</feature>
<sequence>MKSTDPEMASKSSGIGPEENPGHKQGLTFVSFSVTPESSGTDVASLGSRSKHPVISVHLYATTECSSPSVNRNSQWGNISCSSWPDKTRTRDSRSKRPDKRNKYA</sequence>
<reference evidence="2" key="2">
    <citation type="submission" date="2023-04" db="EMBL/GenBank/DDBJ databases">
        <authorList>
            <person name="Bu L."/>
            <person name="Lu L."/>
            <person name="Laidemitt M.R."/>
            <person name="Zhang S.M."/>
            <person name="Mutuku M."/>
            <person name="Mkoji G."/>
            <person name="Steinauer M."/>
            <person name="Loker E.S."/>
        </authorList>
    </citation>
    <scope>NUCLEOTIDE SEQUENCE</scope>
    <source>
        <strain evidence="2">KasaAsao</strain>
        <tissue evidence="2">Whole Snail</tissue>
    </source>
</reference>
<dbReference type="AlphaFoldDB" id="A0AAD8BWW4"/>
<feature type="compositionally biased region" description="Polar residues" evidence="1">
    <location>
        <begin position="28"/>
        <end position="42"/>
    </location>
</feature>
<comment type="caution">
    <text evidence="2">The sequence shown here is derived from an EMBL/GenBank/DDBJ whole genome shotgun (WGS) entry which is preliminary data.</text>
</comment>
<evidence type="ECO:0000313" key="3">
    <source>
        <dbReference type="Proteomes" id="UP001233172"/>
    </source>
</evidence>
<gene>
    <name evidence="2" type="ORF">Bpfe_008423</name>
</gene>
<keyword evidence="3" id="KW-1185">Reference proteome</keyword>
<dbReference type="Proteomes" id="UP001233172">
    <property type="component" value="Unassembled WGS sequence"/>
</dbReference>